<reference evidence="13 14" key="1">
    <citation type="submission" date="2011-08" db="EMBL/GenBank/DDBJ databases">
        <title>The Genome Sequence of Alistipes indistinctus YIT 12060.</title>
        <authorList>
            <consortium name="The Broad Institute Genome Sequencing Platform"/>
            <person name="Earl A."/>
            <person name="Ward D."/>
            <person name="Feldgarden M."/>
            <person name="Gevers D."/>
            <person name="Morotomi M."/>
            <person name="Young S.K."/>
            <person name="Zeng Q."/>
            <person name="Gargeya S."/>
            <person name="Fitzgerald M."/>
            <person name="Haas B."/>
            <person name="Abouelleil A."/>
            <person name="Alvarado L."/>
            <person name="Arachchi H.M."/>
            <person name="Berlin A."/>
            <person name="Brown A."/>
            <person name="Chapman S.B."/>
            <person name="Chen Z."/>
            <person name="Dunbar C."/>
            <person name="Freedman E."/>
            <person name="Gearin G."/>
            <person name="Gellesch M."/>
            <person name="Goldberg J."/>
            <person name="Griggs A."/>
            <person name="Gujja S."/>
            <person name="Heiman D."/>
            <person name="Howarth C."/>
            <person name="Larson L."/>
            <person name="Lui A."/>
            <person name="MacDonald P.J.P."/>
            <person name="Montmayeur A."/>
            <person name="Murphy C."/>
            <person name="Neiman D."/>
            <person name="Pearson M."/>
            <person name="Priest M."/>
            <person name="Roberts A."/>
            <person name="Saif S."/>
            <person name="Shea T."/>
            <person name="Shenoy N."/>
            <person name="Sisk P."/>
            <person name="Stolte C."/>
            <person name="Sykes S."/>
            <person name="Wortman J."/>
            <person name="Nusbaum C."/>
            <person name="Birren B."/>
        </authorList>
    </citation>
    <scope>NUCLEOTIDE SEQUENCE [LARGE SCALE GENOMIC DNA]</scope>
    <source>
        <strain evidence="13 14">YIT 12060</strain>
    </source>
</reference>
<evidence type="ECO:0000259" key="12">
    <source>
        <dbReference type="Pfam" id="PF01467"/>
    </source>
</evidence>
<dbReference type="GO" id="GO:0004515">
    <property type="term" value="F:nicotinate-nucleotide adenylyltransferase activity"/>
    <property type="evidence" value="ECO:0007669"/>
    <property type="project" value="UniProtKB-UniRule"/>
</dbReference>
<accession>G5H969</accession>
<evidence type="ECO:0000313" key="13">
    <source>
        <dbReference type="EMBL" id="EHB92106.1"/>
    </source>
</evidence>
<dbReference type="PANTHER" id="PTHR39321">
    <property type="entry name" value="NICOTINATE-NUCLEOTIDE ADENYLYLTRANSFERASE-RELATED"/>
    <property type="match status" value="1"/>
</dbReference>
<evidence type="ECO:0000256" key="11">
    <source>
        <dbReference type="HAMAP-Rule" id="MF_00244"/>
    </source>
</evidence>
<keyword evidence="9 11" id="KW-0520">NAD</keyword>
<dbReference type="UniPathway" id="UPA00253">
    <property type="reaction ID" value="UER00332"/>
</dbReference>
<evidence type="ECO:0000256" key="10">
    <source>
        <dbReference type="ARBA" id="ARBA00048721"/>
    </source>
</evidence>
<dbReference type="GO" id="GO:0009435">
    <property type="term" value="P:NAD+ biosynthetic process"/>
    <property type="evidence" value="ECO:0007669"/>
    <property type="project" value="UniProtKB-UniRule"/>
</dbReference>
<evidence type="ECO:0000256" key="3">
    <source>
        <dbReference type="ARBA" id="ARBA00009014"/>
    </source>
</evidence>
<dbReference type="SUPFAM" id="SSF52374">
    <property type="entry name" value="Nucleotidylyl transferase"/>
    <property type="match status" value="1"/>
</dbReference>
<keyword evidence="7 11" id="KW-0547">Nucleotide-binding</keyword>
<keyword evidence="4 11" id="KW-0662">Pyridine nucleotide biosynthesis</keyword>
<comment type="similarity">
    <text evidence="3 11">Belongs to the NadD family.</text>
</comment>
<dbReference type="PANTHER" id="PTHR39321:SF3">
    <property type="entry name" value="PHOSPHOPANTETHEINE ADENYLYLTRANSFERASE"/>
    <property type="match status" value="1"/>
</dbReference>
<feature type="domain" description="Cytidyltransferase-like" evidence="12">
    <location>
        <begin position="11"/>
        <end position="155"/>
    </location>
</feature>
<dbReference type="HAMAP" id="MF_00244">
    <property type="entry name" value="NaMN_adenylyltr"/>
    <property type="match status" value="1"/>
</dbReference>
<dbReference type="HOGENOM" id="CLU_069765_3_3_10"/>
<dbReference type="eggNOG" id="COG1057">
    <property type="taxonomic scope" value="Bacteria"/>
</dbReference>
<keyword evidence="8 11" id="KW-0067">ATP-binding</keyword>
<dbReference type="EMBL" id="ADLD01000013">
    <property type="protein sequence ID" value="EHB92106.1"/>
    <property type="molecule type" value="Genomic_DNA"/>
</dbReference>
<comment type="catalytic activity">
    <reaction evidence="10 11">
        <text>nicotinate beta-D-ribonucleotide + ATP + H(+) = deamido-NAD(+) + diphosphate</text>
        <dbReference type="Rhea" id="RHEA:22860"/>
        <dbReference type="ChEBI" id="CHEBI:15378"/>
        <dbReference type="ChEBI" id="CHEBI:30616"/>
        <dbReference type="ChEBI" id="CHEBI:33019"/>
        <dbReference type="ChEBI" id="CHEBI:57502"/>
        <dbReference type="ChEBI" id="CHEBI:58437"/>
        <dbReference type="EC" id="2.7.7.18"/>
    </reaction>
</comment>
<evidence type="ECO:0000256" key="2">
    <source>
        <dbReference type="ARBA" id="ARBA00005019"/>
    </source>
</evidence>
<name>G5H969_9BACT</name>
<dbReference type="GeneID" id="92814823"/>
<dbReference type="InterPro" id="IPR005248">
    <property type="entry name" value="NadD/NMNAT"/>
</dbReference>
<evidence type="ECO:0000256" key="4">
    <source>
        <dbReference type="ARBA" id="ARBA00022642"/>
    </source>
</evidence>
<dbReference type="NCBIfam" id="TIGR00125">
    <property type="entry name" value="cyt_tran_rel"/>
    <property type="match status" value="1"/>
</dbReference>
<dbReference type="AlphaFoldDB" id="G5H969"/>
<dbReference type="NCBIfam" id="TIGR00482">
    <property type="entry name" value="nicotinate (nicotinamide) nucleotide adenylyltransferase"/>
    <property type="match status" value="1"/>
</dbReference>
<dbReference type="EC" id="2.7.7.18" evidence="11"/>
<dbReference type="Proteomes" id="UP000006008">
    <property type="component" value="Unassembled WGS sequence"/>
</dbReference>
<dbReference type="InterPro" id="IPR014729">
    <property type="entry name" value="Rossmann-like_a/b/a_fold"/>
</dbReference>
<protein>
    <recommendedName>
        <fullName evidence="11">Probable nicotinate-nucleotide adenylyltransferase</fullName>
        <ecNumber evidence="11">2.7.7.18</ecNumber>
    </recommendedName>
    <alternativeName>
        <fullName evidence="11">Deamido-NAD(+) diphosphorylase</fullName>
    </alternativeName>
    <alternativeName>
        <fullName evidence="11">Deamido-NAD(+) pyrophosphorylase</fullName>
    </alternativeName>
    <alternativeName>
        <fullName evidence="11">Nicotinate mononucleotide adenylyltransferase</fullName>
        <shortName evidence="11">NaMN adenylyltransferase</shortName>
    </alternativeName>
</protein>
<comment type="caution">
    <text evidence="13">The sequence shown here is derived from an EMBL/GenBank/DDBJ whole genome shotgun (WGS) entry which is preliminary data.</text>
</comment>
<keyword evidence="14" id="KW-1185">Reference proteome</keyword>
<dbReference type="InterPro" id="IPR004821">
    <property type="entry name" value="Cyt_trans-like"/>
</dbReference>
<evidence type="ECO:0000256" key="7">
    <source>
        <dbReference type="ARBA" id="ARBA00022741"/>
    </source>
</evidence>
<keyword evidence="5 11" id="KW-0808">Transferase</keyword>
<keyword evidence="6 11" id="KW-0548">Nucleotidyltransferase</keyword>
<evidence type="ECO:0000313" key="14">
    <source>
        <dbReference type="Proteomes" id="UP000006008"/>
    </source>
</evidence>
<evidence type="ECO:0000256" key="9">
    <source>
        <dbReference type="ARBA" id="ARBA00023027"/>
    </source>
</evidence>
<evidence type="ECO:0000256" key="8">
    <source>
        <dbReference type="ARBA" id="ARBA00022840"/>
    </source>
</evidence>
<evidence type="ECO:0000256" key="5">
    <source>
        <dbReference type="ARBA" id="ARBA00022679"/>
    </source>
</evidence>
<comment type="pathway">
    <text evidence="2 11">Cofactor biosynthesis; NAD(+) biosynthesis; deamido-NAD(+) from nicotinate D-ribonucleotide: step 1/1.</text>
</comment>
<dbReference type="CDD" id="cd02165">
    <property type="entry name" value="NMNAT"/>
    <property type="match status" value="1"/>
</dbReference>
<evidence type="ECO:0000256" key="1">
    <source>
        <dbReference type="ARBA" id="ARBA00002324"/>
    </source>
</evidence>
<dbReference type="PATRIC" id="fig|742725.3.peg.2222"/>
<gene>
    <name evidence="11" type="primary">nadD</name>
    <name evidence="13" type="ORF">HMPREF9450_02155</name>
</gene>
<organism evidence="13 14">
    <name type="scientific">Alistipes indistinctus YIT 12060</name>
    <dbReference type="NCBI Taxonomy" id="742725"/>
    <lineage>
        <taxon>Bacteria</taxon>
        <taxon>Pseudomonadati</taxon>
        <taxon>Bacteroidota</taxon>
        <taxon>Bacteroidia</taxon>
        <taxon>Bacteroidales</taxon>
        <taxon>Rikenellaceae</taxon>
        <taxon>Alistipes</taxon>
    </lineage>
</organism>
<dbReference type="STRING" id="742725.HMPREF9450_02155"/>
<dbReference type="Gene3D" id="3.40.50.620">
    <property type="entry name" value="HUPs"/>
    <property type="match status" value="1"/>
</dbReference>
<sequence>MMETGTADTILYSGSFNPIHRGHLTVAEQVLQAFPGSELWLVVSPQNPLKSETDLAPEQHRLEMARIAVRHSLLHERMQVCDIEFSLPKPSATIHTLQALSARYPQRSFSLLIGSDNAACFNQWIAYQEILERYPVLVYPREGHPVQPGPTTDKCTFLQDVPLLPQAATDIRGLIADNGKDTKALVERELPAGVWEYIKMHKLYGCR</sequence>
<dbReference type="RefSeq" id="WP_009134961.1">
    <property type="nucleotide sequence ID" value="NZ_CP102250.1"/>
</dbReference>
<evidence type="ECO:0000256" key="6">
    <source>
        <dbReference type="ARBA" id="ARBA00022695"/>
    </source>
</evidence>
<dbReference type="Pfam" id="PF01467">
    <property type="entry name" value="CTP_transf_like"/>
    <property type="match status" value="1"/>
</dbReference>
<comment type="function">
    <text evidence="1 11">Catalyzes the reversible adenylation of nicotinate mononucleotide (NaMN) to nicotinic acid adenine dinucleotide (NaAD).</text>
</comment>
<dbReference type="GO" id="GO:0005524">
    <property type="term" value="F:ATP binding"/>
    <property type="evidence" value="ECO:0007669"/>
    <property type="project" value="UniProtKB-KW"/>
</dbReference>
<proteinExistence type="inferred from homology"/>